<evidence type="ECO:0000256" key="1">
    <source>
        <dbReference type="SAM" id="Phobius"/>
    </source>
</evidence>
<proteinExistence type="predicted"/>
<feature type="transmembrane region" description="Helical" evidence="1">
    <location>
        <begin position="21"/>
        <end position="44"/>
    </location>
</feature>
<keyword evidence="3" id="KW-1185">Reference proteome</keyword>
<keyword evidence="1" id="KW-0472">Membrane</keyword>
<dbReference type="EMBL" id="SGWQ01000003">
    <property type="protein sequence ID" value="RZS41004.1"/>
    <property type="molecule type" value="Genomic_DNA"/>
</dbReference>
<dbReference type="AlphaFoldDB" id="A0A4Q7KW75"/>
<evidence type="ECO:0000313" key="2">
    <source>
        <dbReference type="EMBL" id="RZS41004.1"/>
    </source>
</evidence>
<dbReference type="RefSeq" id="WP_130343978.1">
    <property type="nucleotide sequence ID" value="NZ_SGWQ01000003.1"/>
</dbReference>
<feature type="transmembrane region" description="Helical" evidence="1">
    <location>
        <begin position="50"/>
        <end position="71"/>
    </location>
</feature>
<name>A0A4Q7KW75_9PSEU</name>
<sequence length="87" mass="9563">MSDKPQRPVPPLPPSLTDLRSVVLIGTVVWFAAVVVLLVLRYGFDVSPPIWLWTAIAGATLGLIGVPIMWWQRTASRRGSKGAQRDL</sequence>
<dbReference type="OrthoDB" id="4774615at2"/>
<dbReference type="Proteomes" id="UP000294257">
    <property type="component" value="Unassembled WGS sequence"/>
</dbReference>
<organism evidence="2 3">
    <name type="scientific">Herbihabitans rhizosphaerae</name>
    <dbReference type="NCBI Taxonomy" id="1872711"/>
    <lineage>
        <taxon>Bacteria</taxon>
        <taxon>Bacillati</taxon>
        <taxon>Actinomycetota</taxon>
        <taxon>Actinomycetes</taxon>
        <taxon>Pseudonocardiales</taxon>
        <taxon>Pseudonocardiaceae</taxon>
        <taxon>Herbihabitans</taxon>
    </lineage>
</organism>
<dbReference type="InterPro" id="IPR019681">
    <property type="entry name" value="DUF2530"/>
</dbReference>
<evidence type="ECO:0000313" key="3">
    <source>
        <dbReference type="Proteomes" id="UP000294257"/>
    </source>
</evidence>
<keyword evidence="1" id="KW-1133">Transmembrane helix</keyword>
<accession>A0A4Q7KW75</accession>
<reference evidence="2 3" key="1">
    <citation type="submission" date="2019-02" db="EMBL/GenBank/DDBJ databases">
        <title>Genomic Encyclopedia of Type Strains, Phase IV (KMG-IV): sequencing the most valuable type-strain genomes for metagenomic binning, comparative biology and taxonomic classification.</title>
        <authorList>
            <person name="Goeker M."/>
        </authorList>
    </citation>
    <scope>NUCLEOTIDE SEQUENCE [LARGE SCALE GENOMIC DNA]</scope>
    <source>
        <strain evidence="2 3">DSM 101727</strain>
    </source>
</reference>
<protein>
    <submittedName>
        <fullName evidence="2">Uncharacterized protein DUF2530</fullName>
    </submittedName>
</protein>
<gene>
    <name evidence="2" type="ORF">EV193_103322</name>
</gene>
<comment type="caution">
    <text evidence="2">The sequence shown here is derived from an EMBL/GenBank/DDBJ whole genome shotgun (WGS) entry which is preliminary data.</text>
</comment>
<dbReference type="Pfam" id="PF10745">
    <property type="entry name" value="DUF2530"/>
    <property type="match status" value="1"/>
</dbReference>
<keyword evidence="1" id="KW-0812">Transmembrane</keyword>